<keyword evidence="4" id="KW-0813">Transport</keyword>
<dbReference type="OrthoDB" id="5294255at2"/>
<evidence type="ECO:0000256" key="1">
    <source>
        <dbReference type="ARBA" id="ARBA00003543"/>
    </source>
</evidence>
<dbReference type="Proteomes" id="UP000199296">
    <property type="component" value="Unassembled WGS sequence"/>
</dbReference>
<keyword evidence="5" id="KW-0406">Ion transport</keyword>
<organism evidence="9 10">
    <name type="scientific">Psychroflexus sediminis</name>
    <dbReference type="NCBI Taxonomy" id="470826"/>
    <lineage>
        <taxon>Bacteria</taxon>
        <taxon>Pseudomonadati</taxon>
        <taxon>Bacteroidota</taxon>
        <taxon>Flavobacteriia</taxon>
        <taxon>Flavobacteriales</taxon>
        <taxon>Flavobacteriaceae</taxon>
        <taxon>Psychroflexus</taxon>
    </lineage>
</organism>
<comment type="subcellular location">
    <subcellularLocation>
        <location evidence="2">Endomembrane system</location>
        <topology evidence="2">Peripheral membrane protein</topology>
    </subcellularLocation>
</comment>
<dbReference type="InterPro" id="IPR020546">
    <property type="entry name" value="ATP_synth_F1_dsu/esu_N"/>
</dbReference>
<dbReference type="InterPro" id="IPR001469">
    <property type="entry name" value="ATP_synth_F1_dsu/esu"/>
</dbReference>
<dbReference type="InterPro" id="IPR036771">
    <property type="entry name" value="ATPsynth_dsu/esu_N"/>
</dbReference>
<protein>
    <submittedName>
        <fullName evidence="9">F-type H+-transporting ATPase subunit epsilon</fullName>
    </submittedName>
</protein>
<evidence type="ECO:0000256" key="3">
    <source>
        <dbReference type="ARBA" id="ARBA00005712"/>
    </source>
</evidence>
<evidence type="ECO:0000256" key="4">
    <source>
        <dbReference type="ARBA" id="ARBA00022448"/>
    </source>
</evidence>
<dbReference type="GO" id="GO:0046933">
    <property type="term" value="F:proton-transporting ATP synthase activity, rotational mechanism"/>
    <property type="evidence" value="ECO:0007669"/>
    <property type="project" value="InterPro"/>
</dbReference>
<comment type="similarity">
    <text evidence="3">Belongs to the ATPase epsilon chain family.</text>
</comment>
<evidence type="ECO:0000256" key="5">
    <source>
        <dbReference type="ARBA" id="ARBA00023065"/>
    </source>
</evidence>
<dbReference type="Gene3D" id="2.60.15.10">
    <property type="entry name" value="F0F1 ATP synthase delta/epsilon subunit, N-terminal"/>
    <property type="match status" value="1"/>
</dbReference>
<dbReference type="GO" id="GO:0012505">
    <property type="term" value="C:endomembrane system"/>
    <property type="evidence" value="ECO:0007669"/>
    <property type="project" value="UniProtKB-SubCell"/>
</dbReference>
<evidence type="ECO:0000259" key="8">
    <source>
        <dbReference type="Pfam" id="PF02823"/>
    </source>
</evidence>
<gene>
    <name evidence="9" type="ORF">SAMN04488027_10165</name>
</gene>
<keyword evidence="6" id="KW-0472">Membrane</keyword>
<evidence type="ECO:0000313" key="9">
    <source>
        <dbReference type="EMBL" id="SDG38963.1"/>
    </source>
</evidence>
<dbReference type="Pfam" id="PF02823">
    <property type="entry name" value="ATP-synt_DE_N"/>
    <property type="match status" value="1"/>
</dbReference>
<evidence type="ECO:0000256" key="7">
    <source>
        <dbReference type="ARBA" id="ARBA00023196"/>
    </source>
</evidence>
<evidence type="ECO:0000256" key="2">
    <source>
        <dbReference type="ARBA" id="ARBA00004184"/>
    </source>
</evidence>
<dbReference type="GO" id="GO:0045259">
    <property type="term" value="C:proton-transporting ATP synthase complex"/>
    <property type="evidence" value="ECO:0007669"/>
    <property type="project" value="UniProtKB-KW"/>
</dbReference>
<proteinExistence type="inferred from homology"/>
<keyword evidence="7" id="KW-0066">ATP synthesis</keyword>
<dbReference type="CDD" id="cd12152">
    <property type="entry name" value="F1-ATPase_delta"/>
    <property type="match status" value="1"/>
</dbReference>
<name>A0A1G7TUP3_9FLAO</name>
<evidence type="ECO:0000256" key="6">
    <source>
        <dbReference type="ARBA" id="ARBA00023136"/>
    </source>
</evidence>
<dbReference type="AlphaFoldDB" id="A0A1G7TUP3"/>
<dbReference type="STRING" id="470826.SAMN04488027_10165"/>
<sequence>MHLEIVSPEQIILSDEVKSVSVPGINGEFQILDNHAPVVSVLKKGSIKLDSSITLPKESKDKFYNEDSKFYFDISGGVIELKDNKVVILID</sequence>
<keyword evidence="7" id="KW-0139">CF(1)</keyword>
<dbReference type="RefSeq" id="WP_093364112.1">
    <property type="nucleotide sequence ID" value="NZ_FNCW01000001.1"/>
</dbReference>
<accession>A0A1G7TUP3</accession>
<comment type="function">
    <text evidence="1">Produces ATP from ADP in the presence of a proton gradient across the membrane.</text>
</comment>
<dbReference type="SUPFAM" id="SSF51344">
    <property type="entry name" value="Epsilon subunit of F1F0-ATP synthase N-terminal domain"/>
    <property type="match status" value="1"/>
</dbReference>
<reference evidence="9 10" key="1">
    <citation type="submission" date="2016-10" db="EMBL/GenBank/DDBJ databases">
        <authorList>
            <person name="de Groot N.N."/>
        </authorList>
    </citation>
    <scope>NUCLEOTIDE SEQUENCE [LARGE SCALE GENOMIC DNA]</scope>
    <source>
        <strain evidence="9 10">DSM 19803</strain>
    </source>
</reference>
<evidence type="ECO:0000313" key="10">
    <source>
        <dbReference type="Proteomes" id="UP000199296"/>
    </source>
</evidence>
<feature type="domain" description="ATP synthase F1 complex delta/epsilon subunit N-terminal" evidence="8">
    <location>
        <begin position="1"/>
        <end position="91"/>
    </location>
</feature>
<keyword evidence="10" id="KW-1185">Reference proteome</keyword>
<dbReference type="EMBL" id="FNCW01000001">
    <property type="protein sequence ID" value="SDG38963.1"/>
    <property type="molecule type" value="Genomic_DNA"/>
</dbReference>